<dbReference type="Proteomes" id="UP001058974">
    <property type="component" value="Chromosome 7"/>
</dbReference>
<dbReference type="GO" id="GO:0003677">
    <property type="term" value="F:DNA binding"/>
    <property type="evidence" value="ECO:0007669"/>
    <property type="project" value="UniProtKB-KW"/>
</dbReference>
<proteinExistence type="predicted"/>
<dbReference type="Gene3D" id="2.40.330.10">
    <property type="entry name" value="DNA-binding pseudobarrel domain"/>
    <property type="match status" value="1"/>
</dbReference>
<keyword evidence="3" id="KW-0238">DNA-binding</keyword>
<dbReference type="GO" id="GO:0005634">
    <property type="term" value="C:nucleus"/>
    <property type="evidence" value="ECO:0007669"/>
    <property type="project" value="UniProtKB-SubCell"/>
</dbReference>
<feature type="domain" description="TF-B3" evidence="6">
    <location>
        <begin position="1"/>
        <end position="91"/>
    </location>
</feature>
<dbReference type="PANTHER" id="PTHR31384:SF39">
    <property type="entry name" value="AUXIN RESPONSE FACTOR"/>
    <property type="match status" value="1"/>
</dbReference>
<dbReference type="GO" id="GO:0006355">
    <property type="term" value="P:regulation of DNA-templated transcription"/>
    <property type="evidence" value="ECO:0007669"/>
    <property type="project" value="InterPro"/>
</dbReference>
<dbReference type="InterPro" id="IPR015300">
    <property type="entry name" value="DNA-bd_pseudobarrel_sf"/>
</dbReference>
<evidence type="ECO:0000256" key="5">
    <source>
        <dbReference type="ARBA" id="ARBA00023242"/>
    </source>
</evidence>
<evidence type="ECO:0000313" key="8">
    <source>
        <dbReference type="Proteomes" id="UP001058974"/>
    </source>
</evidence>
<dbReference type="Gramene" id="Psat07G0597700-T1">
    <property type="protein sequence ID" value="KAI5390935.1"/>
    <property type="gene ID" value="KIW84_075977"/>
</dbReference>
<evidence type="ECO:0000256" key="2">
    <source>
        <dbReference type="ARBA" id="ARBA00023015"/>
    </source>
</evidence>
<dbReference type="InterPro" id="IPR003340">
    <property type="entry name" value="B3_DNA-bd"/>
</dbReference>
<dbReference type="SUPFAM" id="SSF101936">
    <property type="entry name" value="DNA-binding pseudobarrel domain"/>
    <property type="match status" value="1"/>
</dbReference>
<dbReference type="PROSITE" id="PS50863">
    <property type="entry name" value="B3"/>
    <property type="match status" value="1"/>
</dbReference>
<dbReference type="AlphaFoldDB" id="A0A9D5A2R2"/>
<keyword evidence="8" id="KW-1185">Reference proteome</keyword>
<reference evidence="7 8" key="1">
    <citation type="journal article" date="2022" name="Nat. Genet.">
        <title>Improved pea reference genome and pan-genome highlight genomic features and evolutionary characteristics.</title>
        <authorList>
            <person name="Yang T."/>
            <person name="Liu R."/>
            <person name="Luo Y."/>
            <person name="Hu S."/>
            <person name="Wang D."/>
            <person name="Wang C."/>
            <person name="Pandey M.K."/>
            <person name="Ge S."/>
            <person name="Xu Q."/>
            <person name="Li N."/>
            <person name="Li G."/>
            <person name="Huang Y."/>
            <person name="Saxena R.K."/>
            <person name="Ji Y."/>
            <person name="Li M."/>
            <person name="Yan X."/>
            <person name="He Y."/>
            <person name="Liu Y."/>
            <person name="Wang X."/>
            <person name="Xiang C."/>
            <person name="Varshney R.K."/>
            <person name="Ding H."/>
            <person name="Gao S."/>
            <person name="Zong X."/>
        </authorList>
    </citation>
    <scope>NUCLEOTIDE SEQUENCE [LARGE SCALE GENOMIC DNA]</scope>
    <source>
        <strain evidence="7 8">cv. Zhongwan 6</strain>
    </source>
</reference>
<sequence length="174" mass="19922">MVDSLVLSIASESFFPPLDYLDMLPSKDIYPTDVHGETWRFKRAYKGMPKRHLLTTRWSGFVTDKLLVSGDSLVFVRDEHNDLHVGIRRLTSSFGELRISDKVMGFGKVRDEDVIEAVKLGVNMKPFDVVYYPRVGSPEFSMKPSLISTTLQIRWCCGMMFKMTIETEDSSRIS</sequence>
<keyword evidence="4" id="KW-0804">Transcription</keyword>
<evidence type="ECO:0000256" key="1">
    <source>
        <dbReference type="ARBA" id="ARBA00004123"/>
    </source>
</evidence>
<gene>
    <name evidence="7" type="ORF">KIW84_075977</name>
</gene>
<name>A0A9D5A2R2_PEA</name>
<evidence type="ECO:0000256" key="4">
    <source>
        <dbReference type="ARBA" id="ARBA00023163"/>
    </source>
</evidence>
<evidence type="ECO:0000256" key="3">
    <source>
        <dbReference type="ARBA" id="ARBA00023125"/>
    </source>
</evidence>
<keyword evidence="2" id="KW-0805">Transcription regulation</keyword>
<dbReference type="PANTHER" id="PTHR31384">
    <property type="entry name" value="AUXIN RESPONSE FACTOR 4-RELATED"/>
    <property type="match status" value="1"/>
</dbReference>
<accession>A0A9D5A2R2</accession>
<comment type="caution">
    <text evidence="7">The sequence shown here is derived from an EMBL/GenBank/DDBJ whole genome shotgun (WGS) entry which is preliminary data.</text>
</comment>
<dbReference type="CDD" id="cd10017">
    <property type="entry name" value="B3_DNA"/>
    <property type="match status" value="1"/>
</dbReference>
<dbReference type="GO" id="GO:0009725">
    <property type="term" value="P:response to hormone"/>
    <property type="evidence" value="ECO:0007669"/>
    <property type="project" value="InterPro"/>
</dbReference>
<comment type="subcellular location">
    <subcellularLocation>
        <location evidence="1">Nucleus</location>
    </subcellularLocation>
</comment>
<dbReference type="EMBL" id="JAMSHJ010000007">
    <property type="protein sequence ID" value="KAI5390935.1"/>
    <property type="molecule type" value="Genomic_DNA"/>
</dbReference>
<dbReference type="SMART" id="SM01019">
    <property type="entry name" value="B3"/>
    <property type="match status" value="1"/>
</dbReference>
<evidence type="ECO:0000313" key="7">
    <source>
        <dbReference type="EMBL" id="KAI5390935.1"/>
    </source>
</evidence>
<protein>
    <recommendedName>
        <fullName evidence="6">TF-B3 domain-containing protein</fullName>
    </recommendedName>
</protein>
<organism evidence="7 8">
    <name type="scientific">Pisum sativum</name>
    <name type="common">Garden pea</name>
    <name type="synonym">Lathyrus oleraceus</name>
    <dbReference type="NCBI Taxonomy" id="3888"/>
    <lineage>
        <taxon>Eukaryota</taxon>
        <taxon>Viridiplantae</taxon>
        <taxon>Streptophyta</taxon>
        <taxon>Embryophyta</taxon>
        <taxon>Tracheophyta</taxon>
        <taxon>Spermatophyta</taxon>
        <taxon>Magnoliopsida</taxon>
        <taxon>eudicotyledons</taxon>
        <taxon>Gunneridae</taxon>
        <taxon>Pentapetalae</taxon>
        <taxon>rosids</taxon>
        <taxon>fabids</taxon>
        <taxon>Fabales</taxon>
        <taxon>Fabaceae</taxon>
        <taxon>Papilionoideae</taxon>
        <taxon>50 kb inversion clade</taxon>
        <taxon>NPAAA clade</taxon>
        <taxon>Hologalegina</taxon>
        <taxon>IRL clade</taxon>
        <taxon>Fabeae</taxon>
        <taxon>Lathyrus</taxon>
    </lineage>
</organism>
<evidence type="ECO:0000259" key="6">
    <source>
        <dbReference type="PROSITE" id="PS50863"/>
    </source>
</evidence>
<dbReference type="Pfam" id="PF02362">
    <property type="entry name" value="B3"/>
    <property type="match status" value="1"/>
</dbReference>
<keyword evidence="5" id="KW-0539">Nucleus</keyword>
<dbReference type="InterPro" id="IPR044835">
    <property type="entry name" value="ARF_plant"/>
</dbReference>